<accession>A0ABX7ADS9</accession>
<dbReference type="Pfam" id="PF00270">
    <property type="entry name" value="DEAD"/>
    <property type="match status" value="1"/>
</dbReference>
<evidence type="ECO:0000256" key="10">
    <source>
        <dbReference type="SAM" id="MobiDB-lite"/>
    </source>
</evidence>
<dbReference type="CDD" id="cd18787">
    <property type="entry name" value="SF2_C_DEAD"/>
    <property type="match status" value="1"/>
</dbReference>
<dbReference type="SMART" id="SM00490">
    <property type="entry name" value="HELICc"/>
    <property type="match status" value="1"/>
</dbReference>
<evidence type="ECO:0000313" key="14">
    <source>
        <dbReference type="EMBL" id="QQO62111.1"/>
    </source>
</evidence>
<dbReference type="PROSITE" id="PS51192">
    <property type="entry name" value="HELICASE_ATP_BIND_1"/>
    <property type="match status" value="1"/>
</dbReference>
<feature type="region of interest" description="Disordered" evidence="10">
    <location>
        <begin position="437"/>
        <end position="481"/>
    </location>
</feature>
<evidence type="ECO:0000256" key="6">
    <source>
        <dbReference type="ARBA" id="ARBA00022884"/>
    </source>
</evidence>
<dbReference type="Proteomes" id="UP000596157">
    <property type="component" value="Chromosome"/>
</dbReference>
<dbReference type="EMBL" id="CP067099">
    <property type="protein sequence ID" value="QQO62111.1"/>
    <property type="molecule type" value="Genomic_DNA"/>
</dbReference>
<dbReference type="InterPro" id="IPR014014">
    <property type="entry name" value="RNA_helicase_DEAD_Q_motif"/>
</dbReference>
<dbReference type="InterPro" id="IPR014001">
    <property type="entry name" value="Helicase_ATP-bd"/>
</dbReference>
<dbReference type="GO" id="GO:0016787">
    <property type="term" value="F:hydrolase activity"/>
    <property type="evidence" value="ECO:0007669"/>
    <property type="project" value="UniProtKB-KW"/>
</dbReference>
<dbReference type="SUPFAM" id="SSF52540">
    <property type="entry name" value="P-loop containing nucleoside triphosphate hydrolases"/>
    <property type="match status" value="1"/>
</dbReference>
<dbReference type="InterPro" id="IPR050547">
    <property type="entry name" value="DEAD_box_RNA_helicases"/>
</dbReference>
<evidence type="ECO:0000256" key="3">
    <source>
        <dbReference type="ARBA" id="ARBA00022801"/>
    </source>
</evidence>
<evidence type="ECO:0000259" key="12">
    <source>
        <dbReference type="PROSITE" id="PS51194"/>
    </source>
</evidence>
<organism evidence="14 15">
    <name type="scientific">Providencia manganoxydans</name>
    <dbReference type="NCBI Taxonomy" id="2923283"/>
    <lineage>
        <taxon>Bacteria</taxon>
        <taxon>Pseudomonadati</taxon>
        <taxon>Pseudomonadota</taxon>
        <taxon>Gammaproteobacteria</taxon>
        <taxon>Enterobacterales</taxon>
        <taxon>Morganellaceae</taxon>
        <taxon>Providencia</taxon>
    </lineage>
</organism>
<dbReference type="GeneID" id="92280666"/>
<proteinExistence type="inferred from homology"/>
<dbReference type="InterPro" id="IPR034415">
    <property type="entry name" value="CsdA_RRM"/>
</dbReference>
<evidence type="ECO:0000256" key="1">
    <source>
        <dbReference type="ARBA" id="ARBA00022490"/>
    </source>
</evidence>
<comment type="catalytic activity">
    <reaction evidence="8">
        <text>ATP + H2O = ADP + phosphate + H(+)</text>
        <dbReference type="Rhea" id="RHEA:13065"/>
        <dbReference type="ChEBI" id="CHEBI:15377"/>
        <dbReference type="ChEBI" id="CHEBI:15378"/>
        <dbReference type="ChEBI" id="CHEBI:30616"/>
        <dbReference type="ChEBI" id="CHEBI:43474"/>
        <dbReference type="ChEBI" id="CHEBI:456216"/>
        <dbReference type="EC" id="3.6.4.13"/>
    </reaction>
</comment>
<comment type="subcellular location">
    <subcellularLocation>
        <location evidence="8">Cytoplasm</location>
    </subcellularLocation>
</comment>
<dbReference type="CDD" id="cd12499">
    <property type="entry name" value="RRM_EcCsdA_like"/>
    <property type="match status" value="1"/>
</dbReference>
<dbReference type="InterPro" id="IPR012677">
    <property type="entry name" value="Nucleotide-bd_a/b_plait_sf"/>
</dbReference>
<reference evidence="15" key="1">
    <citation type="submission" date="2021-01" db="EMBL/GenBank/DDBJ databases">
        <title>Providencia vermicola LLDRA6, a soil-borne Mn(II)-oxidizing bacterium, exploits a strategy of superoxide production coupled to hydrogen peroxide consumption to generate Mn oxides, as revealed by transcriptional up-regulation of genes for phenylacetic acid catabolism.</title>
        <authorList>
            <person name="Chen S."/>
            <person name="Ding Z."/>
            <person name="Chen J."/>
            <person name="Luo J."/>
            <person name="Ruan X."/>
            <person name="Li Z."/>
            <person name="Liao F."/>
            <person name="He J."/>
            <person name="Li D."/>
        </authorList>
    </citation>
    <scope>NUCLEOTIDE SEQUENCE [LARGE SCALE GENOMIC DNA]</scope>
    <source>
        <strain evidence="15">LLDRA6</strain>
    </source>
</reference>
<dbReference type="PROSITE" id="PS51195">
    <property type="entry name" value="Q_MOTIF"/>
    <property type="match status" value="1"/>
</dbReference>
<dbReference type="Gene3D" id="3.40.50.300">
    <property type="entry name" value="P-loop containing nucleotide triphosphate hydrolases"/>
    <property type="match status" value="2"/>
</dbReference>
<feature type="domain" description="DEAD-box RNA helicase Q" evidence="13">
    <location>
        <begin position="7"/>
        <end position="35"/>
    </location>
</feature>
<keyword evidence="6 8" id="KW-0694">RNA-binding</keyword>
<keyword evidence="1 8" id="KW-0963">Cytoplasm</keyword>
<keyword evidence="4 8" id="KW-0347">Helicase</keyword>
<gene>
    <name evidence="8" type="primary">deaD</name>
    <name evidence="8" type="synonym">csdA</name>
    <name evidence="14" type="ORF">JI723_18070</name>
</gene>
<keyword evidence="3 8" id="KW-0378">Hydrolase</keyword>
<feature type="region of interest" description="Disordered" evidence="10">
    <location>
        <begin position="554"/>
        <end position="646"/>
    </location>
</feature>
<feature type="compositionally biased region" description="Basic and acidic residues" evidence="10">
    <location>
        <begin position="469"/>
        <end position="481"/>
    </location>
</feature>
<evidence type="ECO:0000313" key="15">
    <source>
        <dbReference type="Proteomes" id="UP000596157"/>
    </source>
</evidence>
<feature type="domain" description="Helicase ATP-binding" evidence="11">
    <location>
        <begin position="38"/>
        <end position="209"/>
    </location>
</feature>
<dbReference type="Pfam" id="PF25399">
    <property type="entry name" value="DeaD_dimer"/>
    <property type="match status" value="1"/>
</dbReference>
<evidence type="ECO:0000259" key="13">
    <source>
        <dbReference type="PROSITE" id="PS51195"/>
    </source>
</evidence>
<evidence type="ECO:0000256" key="8">
    <source>
        <dbReference type="HAMAP-Rule" id="MF_00964"/>
    </source>
</evidence>
<dbReference type="Pfam" id="PF00271">
    <property type="entry name" value="Helicase_C"/>
    <property type="match status" value="1"/>
</dbReference>
<feature type="compositionally biased region" description="Basic and acidic residues" evidence="10">
    <location>
        <begin position="442"/>
        <end position="461"/>
    </location>
</feature>
<evidence type="ECO:0000256" key="9">
    <source>
        <dbReference type="PROSITE-ProRule" id="PRU00552"/>
    </source>
</evidence>
<comment type="function">
    <text evidence="8">DEAD-box RNA helicase involved in various cellular processes at low temperature, including ribosome biogenesis, mRNA degradation and translation initiation.</text>
</comment>
<dbReference type="InterPro" id="IPR000629">
    <property type="entry name" value="RNA-helicase_DEAD-box_CS"/>
</dbReference>
<comment type="similarity">
    <text evidence="8">Belongs to the DEAD box helicase family. DeaD/CsdA subfamily.</text>
</comment>
<keyword evidence="7 8" id="KW-0346">Stress response</keyword>
<dbReference type="InterPro" id="IPR057325">
    <property type="entry name" value="DeaD_dimer"/>
</dbReference>
<sequence length="646" mass="72169">MTTETDISFADLGLSASILTALNDLGYEKPSPIQQQCIPLLMEGNDVLGMAQTGSGKTAAFSLPLLHNIDPDLKAPQILVLAPTRELAVQVAEAMGDFSKHMSRVNVVALYGGQRYDVQLRALRQGPQVVVGTPGRLLDHLKRGTLDLSKLKGLVLDEADEMLRMGFIEDVENIMSQIPADHQTALFSATMPEPIRRITRRFMKEPKEIRIQASITTRPDIAQSYWTVYGMRKNEALVRFLEAEDFDAAIIFVRTKNATLEVAEALERNGYNSAALNGDMNQALREQTLERLKDGRLDILIATDVAARGLDVERISLVVNYDIPMDAESYVHRIGRTGRAGRAGRALLFVENRERRLLRNVERTMKLTIPEVELPDSQLLSERRQAKFAEKIQQQFESSDLDQYRALLAKLSPSEDVDMETLAAALLKMAQGERALILPPDAPRRPRREFNDRDDRRRDRNNSNGNGFERAERGGSARRERRDVGDMEMYRIEVGRDDGVEVRHIVGAIANEADISSRYIGNIKLYGTHSTIELPKGMPTDVLTHLSRARILNKPTQMQLIGDAQPFERRERRGGPRREGGSEGGFGAGRRNDREGGNRRSGGDRDNAGGNRRGGNRDRGNSSAPRGRNEDHNTAAPRRRSTSHNA</sequence>
<dbReference type="InterPro" id="IPR005580">
    <property type="entry name" value="DbpA/CsdA_RNA-bd_dom"/>
</dbReference>
<evidence type="ECO:0000259" key="11">
    <source>
        <dbReference type="PROSITE" id="PS51192"/>
    </source>
</evidence>
<feature type="domain" description="Helicase C-terminal" evidence="12">
    <location>
        <begin position="233"/>
        <end position="380"/>
    </location>
</feature>
<dbReference type="SMART" id="SM00487">
    <property type="entry name" value="DEXDc"/>
    <property type="match status" value="1"/>
</dbReference>
<keyword evidence="5 8" id="KW-0067">ATP-binding</keyword>
<evidence type="ECO:0000256" key="5">
    <source>
        <dbReference type="ARBA" id="ARBA00022840"/>
    </source>
</evidence>
<feature type="compositionally biased region" description="Basic and acidic residues" evidence="10">
    <location>
        <begin position="590"/>
        <end position="607"/>
    </location>
</feature>
<dbReference type="RefSeq" id="WP_319067319.1">
    <property type="nucleotide sequence ID" value="NZ_CP067099.1"/>
</dbReference>
<feature type="compositionally biased region" description="Basic and acidic residues" evidence="10">
    <location>
        <begin position="566"/>
        <end position="581"/>
    </location>
</feature>
<dbReference type="EC" id="3.6.4.13" evidence="8"/>
<dbReference type="InterPro" id="IPR027417">
    <property type="entry name" value="P-loop_NTPase"/>
</dbReference>
<evidence type="ECO:0000256" key="4">
    <source>
        <dbReference type="ARBA" id="ARBA00022806"/>
    </source>
</evidence>
<dbReference type="InterPro" id="IPR001650">
    <property type="entry name" value="Helicase_C-like"/>
</dbReference>
<name>A0ABX7ADS9_9GAMM</name>
<keyword evidence="2 8" id="KW-0547">Nucleotide-binding</keyword>
<dbReference type="PROSITE" id="PS51194">
    <property type="entry name" value="HELICASE_CTER"/>
    <property type="match status" value="1"/>
</dbReference>
<dbReference type="PANTHER" id="PTHR47963">
    <property type="entry name" value="DEAD-BOX ATP-DEPENDENT RNA HELICASE 47, MITOCHONDRIAL"/>
    <property type="match status" value="1"/>
</dbReference>
<dbReference type="InterPro" id="IPR044742">
    <property type="entry name" value="DEAD/DEAH_RhlB"/>
</dbReference>
<dbReference type="CDD" id="cd00268">
    <property type="entry name" value="DEADc"/>
    <property type="match status" value="1"/>
</dbReference>
<feature type="short sequence motif" description="Q motif" evidence="9">
    <location>
        <begin position="7"/>
        <end position="35"/>
    </location>
</feature>
<dbReference type="PANTHER" id="PTHR47963:SF8">
    <property type="entry name" value="ATP-DEPENDENT RNA HELICASE DEAD"/>
    <property type="match status" value="1"/>
</dbReference>
<keyword evidence="15" id="KW-1185">Reference proteome</keyword>
<protein>
    <recommendedName>
        <fullName evidence="8">ATP-dependent RNA helicase DeaD</fullName>
        <ecNumber evidence="8">3.6.4.13</ecNumber>
    </recommendedName>
    <alternativeName>
        <fullName evidence="8">Cold-shock DEAD box protein A</fullName>
    </alternativeName>
</protein>
<dbReference type="GO" id="GO:0003724">
    <property type="term" value="F:RNA helicase activity"/>
    <property type="evidence" value="ECO:0007669"/>
    <property type="project" value="UniProtKB-EC"/>
</dbReference>
<feature type="compositionally biased region" description="Basic residues" evidence="10">
    <location>
        <begin position="637"/>
        <end position="646"/>
    </location>
</feature>
<dbReference type="NCBIfam" id="NF008642">
    <property type="entry name" value="PRK11634.1"/>
    <property type="match status" value="1"/>
</dbReference>
<dbReference type="Pfam" id="PF03880">
    <property type="entry name" value="DbpA"/>
    <property type="match status" value="1"/>
</dbReference>
<dbReference type="HAMAP" id="MF_00964">
    <property type="entry name" value="DEAD_helicase_DeaD"/>
    <property type="match status" value="1"/>
</dbReference>
<dbReference type="Gene3D" id="3.30.70.330">
    <property type="match status" value="1"/>
</dbReference>
<evidence type="ECO:0000256" key="2">
    <source>
        <dbReference type="ARBA" id="ARBA00022741"/>
    </source>
</evidence>
<dbReference type="PROSITE" id="PS00039">
    <property type="entry name" value="DEAD_ATP_HELICASE"/>
    <property type="match status" value="1"/>
</dbReference>
<dbReference type="InterPro" id="IPR011545">
    <property type="entry name" value="DEAD/DEAH_box_helicase_dom"/>
</dbReference>
<evidence type="ECO:0000256" key="7">
    <source>
        <dbReference type="ARBA" id="ARBA00023016"/>
    </source>
</evidence>
<dbReference type="InterPro" id="IPR028618">
    <property type="entry name" value="DEAD_helicase_DeaD"/>
</dbReference>